<keyword evidence="3" id="KW-1185">Reference proteome</keyword>
<dbReference type="InterPro" id="IPR003107">
    <property type="entry name" value="HAT"/>
</dbReference>
<proteinExistence type="predicted"/>
<dbReference type="InterPro" id="IPR027417">
    <property type="entry name" value="P-loop_NTPase"/>
</dbReference>
<dbReference type="CDD" id="cd02042">
    <property type="entry name" value="ParAB_family"/>
    <property type="match status" value="1"/>
</dbReference>
<dbReference type="SUPFAM" id="SSF48452">
    <property type="entry name" value="TPR-like"/>
    <property type="match status" value="1"/>
</dbReference>
<reference evidence="2" key="1">
    <citation type="submission" date="2021-08" db="EMBL/GenBank/DDBJ databases">
        <authorList>
            <person name="Stevens D.C."/>
        </authorList>
    </citation>
    <scope>NUCLEOTIDE SEQUENCE</scope>
    <source>
        <strain evidence="2">DSM 53165</strain>
    </source>
</reference>
<dbReference type="EMBL" id="JAIRAU010000044">
    <property type="protein sequence ID" value="MBZ5713773.1"/>
    <property type="molecule type" value="Genomic_DNA"/>
</dbReference>
<comment type="caution">
    <text evidence="2">The sequence shown here is derived from an EMBL/GenBank/DDBJ whole genome shotgun (WGS) entry which is preliminary data.</text>
</comment>
<accession>A0ABS7TZR5</accession>
<dbReference type="InterPro" id="IPR019734">
    <property type="entry name" value="TPR_rpt"/>
</dbReference>
<dbReference type="Pfam" id="PF01656">
    <property type="entry name" value="CbiA"/>
    <property type="match status" value="1"/>
</dbReference>
<dbReference type="InterPro" id="IPR002586">
    <property type="entry name" value="CobQ/CobB/MinD/ParA_Nub-bd_dom"/>
</dbReference>
<gene>
    <name evidence="2" type="ORF">K7C98_31470</name>
</gene>
<dbReference type="SMART" id="SM00028">
    <property type="entry name" value="TPR"/>
    <property type="match status" value="6"/>
</dbReference>
<feature type="domain" description="CobQ/CobB/MinD/ParA nucleotide binding" evidence="1">
    <location>
        <begin position="17"/>
        <end position="274"/>
    </location>
</feature>
<dbReference type="Gene3D" id="1.25.40.10">
    <property type="entry name" value="Tetratricopeptide repeat domain"/>
    <property type="match status" value="3"/>
</dbReference>
<name>A0ABS7TZR5_9BACT</name>
<dbReference type="Pfam" id="PF13181">
    <property type="entry name" value="TPR_8"/>
    <property type="match status" value="1"/>
</dbReference>
<sequence length="785" mass="87491">MSLAPPPSILDRPSPFITFYSFKGGVGRSMAVINVAGILASRGFRVLVIDMDLEAPGLSYLAHESASTHSPVASDQPGFVDFLLDAVERGEASDLFHLPADQAVRRYTAPYELPPEFKRDPASLHIMPAGRLDRSYAERLERLDLPGLYRAGNGLALIGAFKRVVQDSRLFDYVFIDSRTGFSDESGICTRDLADALMVVSGLNRQNVEGTAHFLKALRRAQVDPNRPIEIILSPVPNGEDELVEERESAAQRAFREAWGAEIATGLHIPYHPRLALTEEPHIFRRRKGYLFEAYHQIEAHVREHLGATPEALSDAAVTAARDRHYSVAVTRLRHAALLADSPEWIDRFLVQFAATKSMPEIAAAEELYTFVRERASSPTRAAVASRIAWQAYAMPANDAGPLFEAALAISPTSSDVLGAYASFLHTQRKDLDAAESFYRRALDADPDHATNLGNFALFLCDERRDFDAAESFYRRALDADPNHAHHLDNFAWFLWHERRDPDAAESFYRRALDAHPNHANILSNFASFLRHERRDLDAAESFYRRALDAAPNHAGILGNFATFLGDERRDPDAAESFYRRALDVDPNQANNLGSFALFLRLERRDLNAAESFYRRALDAAPNHANNLGGFALFLCDERRDLDAAESFYRRALDADPNHANNLANYARLCLTRGRVDEGINLIGRVLALLPPERPSEADVECWMYTYCCGAPEQRSSALARLRHLVSERRITTGNWDFSGVIQQAQRMGHPEAAQLPALAEVLAGRAAPGSLDAWEPWRAASPPQ</sequence>
<dbReference type="Pfam" id="PF14559">
    <property type="entry name" value="TPR_19"/>
    <property type="match status" value="2"/>
</dbReference>
<dbReference type="PANTHER" id="PTHR44216:SF3">
    <property type="entry name" value="PROTEIN O-MANNOSYL-TRANSFERASE TMTC2"/>
    <property type="match status" value="1"/>
</dbReference>
<dbReference type="InterPro" id="IPR011990">
    <property type="entry name" value="TPR-like_helical_dom_sf"/>
</dbReference>
<evidence type="ECO:0000259" key="1">
    <source>
        <dbReference type="Pfam" id="PF01656"/>
    </source>
</evidence>
<dbReference type="InterPro" id="IPR052384">
    <property type="entry name" value="TMTC_O-mannosyltransferase"/>
</dbReference>
<dbReference type="SMART" id="SM00386">
    <property type="entry name" value="HAT"/>
    <property type="match status" value="5"/>
</dbReference>
<protein>
    <submittedName>
        <fullName evidence="2">Tetratricopeptide repeat protein</fullName>
    </submittedName>
</protein>
<dbReference type="Proteomes" id="UP001139031">
    <property type="component" value="Unassembled WGS sequence"/>
</dbReference>
<evidence type="ECO:0000313" key="2">
    <source>
        <dbReference type="EMBL" id="MBZ5713773.1"/>
    </source>
</evidence>
<evidence type="ECO:0000313" key="3">
    <source>
        <dbReference type="Proteomes" id="UP001139031"/>
    </source>
</evidence>
<organism evidence="2 3">
    <name type="scientific">Nannocystis pusilla</name>
    <dbReference type="NCBI Taxonomy" id="889268"/>
    <lineage>
        <taxon>Bacteria</taxon>
        <taxon>Pseudomonadati</taxon>
        <taxon>Myxococcota</taxon>
        <taxon>Polyangia</taxon>
        <taxon>Nannocystales</taxon>
        <taxon>Nannocystaceae</taxon>
        <taxon>Nannocystis</taxon>
    </lineage>
</organism>
<dbReference type="NCBIfam" id="NF047398">
    <property type="entry name" value="AAA_KGGVGR"/>
    <property type="match status" value="1"/>
</dbReference>
<dbReference type="SUPFAM" id="SSF52540">
    <property type="entry name" value="P-loop containing nucleoside triphosphate hydrolases"/>
    <property type="match status" value="1"/>
</dbReference>
<dbReference type="Gene3D" id="3.40.50.300">
    <property type="entry name" value="P-loop containing nucleotide triphosphate hydrolases"/>
    <property type="match status" value="1"/>
</dbReference>
<dbReference type="PANTHER" id="PTHR44216">
    <property type="entry name" value="PROTEIN O-MANNOSYL-TRANSFERASE TMTC2"/>
    <property type="match status" value="1"/>
</dbReference>